<comment type="similarity">
    <text evidence="1">Belongs to the NRP synthetase family.</text>
</comment>
<accession>A0A5N6Z1X3</accession>
<dbReference type="SUPFAM" id="SSF52777">
    <property type="entry name" value="CoA-dependent acyltransferases"/>
    <property type="match status" value="2"/>
</dbReference>
<dbReference type="Gene3D" id="3.30.559.10">
    <property type="entry name" value="Chloramphenicol acetyltransferase-like domain"/>
    <property type="match status" value="1"/>
</dbReference>
<protein>
    <submittedName>
        <fullName evidence="3">Condensation domain-containing protein</fullName>
    </submittedName>
</protein>
<dbReference type="PANTHER" id="PTHR45398">
    <property type="match status" value="1"/>
</dbReference>
<dbReference type="Pfam" id="PF00668">
    <property type="entry name" value="Condensation"/>
    <property type="match status" value="1"/>
</dbReference>
<organism evidence="3 4">
    <name type="scientific">Aspergillus coremiiformis</name>
    <dbReference type="NCBI Taxonomy" id="138285"/>
    <lineage>
        <taxon>Eukaryota</taxon>
        <taxon>Fungi</taxon>
        <taxon>Dikarya</taxon>
        <taxon>Ascomycota</taxon>
        <taxon>Pezizomycotina</taxon>
        <taxon>Eurotiomycetes</taxon>
        <taxon>Eurotiomycetidae</taxon>
        <taxon>Eurotiales</taxon>
        <taxon>Aspergillaceae</taxon>
        <taxon>Aspergillus</taxon>
        <taxon>Aspergillus subgen. Circumdati</taxon>
    </lineage>
</organism>
<evidence type="ECO:0000313" key="4">
    <source>
        <dbReference type="Proteomes" id="UP000327118"/>
    </source>
</evidence>
<evidence type="ECO:0000313" key="3">
    <source>
        <dbReference type="EMBL" id="KAE8351113.1"/>
    </source>
</evidence>
<dbReference type="InterPro" id="IPR001242">
    <property type="entry name" value="Condensation_dom"/>
</dbReference>
<keyword evidence="4" id="KW-1185">Reference proteome</keyword>
<gene>
    <name evidence="3" type="ORF">BDV28DRAFT_150279</name>
</gene>
<evidence type="ECO:0000256" key="1">
    <source>
        <dbReference type="ARBA" id="ARBA00029454"/>
    </source>
</evidence>
<evidence type="ECO:0000259" key="2">
    <source>
        <dbReference type="Pfam" id="PF00668"/>
    </source>
</evidence>
<sequence length="325" mass="36073">MLRSVLSPSPHDPMKPIQVVLKMVHGAVQIVNTPRIKTAAQLRDFRPVQCRDGRMLHHSTLAEGPDGQVWWLFEFDKALIDAASMTILLQEVAAISDSRSCLLDAAPCYSQYASFVHNLPQDAELAFWEQTLRGTPPCLLPKSPHPGLPSRSATPRVHTVIKQITSSGMLTALCRASGLTATNVFQTIWGLVLARSTGSMDVCFGTLKSCHDAAVPGILEMKVIKTTRDISGRLFNTCLTVQPAMITATDSQNVHFELLETHDLTEYNVVAAVILFPSYYELHIRYWDDFCSEPEALQLLHEFCDTATEVARVLEAMSKQENESH</sequence>
<dbReference type="Proteomes" id="UP000327118">
    <property type="component" value="Unassembled WGS sequence"/>
</dbReference>
<dbReference type="PANTHER" id="PTHR45398:SF1">
    <property type="entry name" value="ENZYME, PUTATIVE (JCVI)-RELATED"/>
    <property type="match status" value="1"/>
</dbReference>
<dbReference type="InterPro" id="IPR023213">
    <property type="entry name" value="CAT-like_dom_sf"/>
</dbReference>
<feature type="domain" description="Condensation" evidence="2">
    <location>
        <begin position="37"/>
        <end position="207"/>
    </location>
</feature>
<name>A0A5N6Z1X3_9EURO</name>
<dbReference type="AlphaFoldDB" id="A0A5N6Z1X3"/>
<dbReference type="OrthoDB" id="416786at2759"/>
<dbReference type="Gene3D" id="3.30.559.30">
    <property type="entry name" value="Nonribosomal peptide synthetase, condensation domain"/>
    <property type="match status" value="1"/>
</dbReference>
<dbReference type="EMBL" id="ML739186">
    <property type="protein sequence ID" value="KAE8351113.1"/>
    <property type="molecule type" value="Genomic_DNA"/>
</dbReference>
<reference evidence="4" key="1">
    <citation type="submission" date="2019-04" db="EMBL/GenBank/DDBJ databases">
        <title>Friends and foes A comparative genomics studyof 23 Aspergillus species from section Flavi.</title>
        <authorList>
            <consortium name="DOE Joint Genome Institute"/>
            <person name="Kjaerbolling I."/>
            <person name="Vesth T."/>
            <person name="Frisvad J.C."/>
            <person name="Nybo J.L."/>
            <person name="Theobald S."/>
            <person name="Kildgaard S."/>
            <person name="Isbrandt T."/>
            <person name="Kuo A."/>
            <person name="Sato A."/>
            <person name="Lyhne E.K."/>
            <person name="Kogle M.E."/>
            <person name="Wiebenga A."/>
            <person name="Kun R.S."/>
            <person name="Lubbers R.J."/>
            <person name="Makela M.R."/>
            <person name="Barry K."/>
            <person name="Chovatia M."/>
            <person name="Clum A."/>
            <person name="Daum C."/>
            <person name="Haridas S."/>
            <person name="He G."/>
            <person name="LaButti K."/>
            <person name="Lipzen A."/>
            <person name="Mondo S."/>
            <person name="Riley R."/>
            <person name="Salamov A."/>
            <person name="Simmons B.A."/>
            <person name="Magnuson J.K."/>
            <person name="Henrissat B."/>
            <person name="Mortensen U.H."/>
            <person name="Larsen T.O."/>
            <person name="Devries R.P."/>
            <person name="Grigoriev I.V."/>
            <person name="Machida M."/>
            <person name="Baker S.E."/>
            <person name="Andersen M.R."/>
        </authorList>
    </citation>
    <scope>NUCLEOTIDE SEQUENCE [LARGE SCALE GENOMIC DNA]</scope>
    <source>
        <strain evidence="4">CBS 553.77</strain>
    </source>
</reference>
<dbReference type="GO" id="GO:0003824">
    <property type="term" value="F:catalytic activity"/>
    <property type="evidence" value="ECO:0007669"/>
    <property type="project" value="InterPro"/>
</dbReference>
<proteinExistence type="inferred from homology"/>